<evidence type="ECO:0000313" key="4">
    <source>
        <dbReference type="EMBL" id="QCU91066.1"/>
    </source>
</evidence>
<reference evidence="4 5" key="1">
    <citation type="submission" date="2019-05" db="EMBL/GenBank/DDBJ databases">
        <title>Thiomicrorhabdus sediminis sp. nov, a novel sulfur-oxidizing bacterium isolated from coastal sediment.</title>
        <authorList>
            <person name="Liu X."/>
        </authorList>
    </citation>
    <scope>NUCLEOTIDE SEQUENCE [LARGE SCALE GENOMIC DNA]</scope>
    <source>
        <strain evidence="4 5">G1</strain>
    </source>
</reference>
<dbReference type="OrthoDB" id="9792695at2"/>
<keyword evidence="5" id="KW-1185">Reference proteome</keyword>
<dbReference type="Proteomes" id="UP000304864">
    <property type="component" value="Chromosome"/>
</dbReference>
<dbReference type="InterPro" id="IPR002068">
    <property type="entry name" value="A-crystallin/Hsp20_dom"/>
</dbReference>
<accession>A0A4P9K9E3</accession>
<dbReference type="PANTHER" id="PTHR11527">
    <property type="entry name" value="HEAT-SHOCK PROTEIN 20 FAMILY MEMBER"/>
    <property type="match status" value="1"/>
</dbReference>
<dbReference type="CDD" id="cd06464">
    <property type="entry name" value="ACD_sHsps-like"/>
    <property type="match status" value="1"/>
</dbReference>
<name>A0A4P9K9E3_9GAMM</name>
<dbReference type="SUPFAM" id="SSF49764">
    <property type="entry name" value="HSP20-like chaperones"/>
    <property type="match status" value="1"/>
</dbReference>
<comment type="similarity">
    <text evidence="1 2">Belongs to the small heat shock protein (HSP20) family.</text>
</comment>
<evidence type="ECO:0000256" key="1">
    <source>
        <dbReference type="PROSITE-ProRule" id="PRU00285"/>
    </source>
</evidence>
<evidence type="ECO:0000259" key="3">
    <source>
        <dbReference type="PROSITE" id="PS01031"/>
    </source>
</evidence>
<proteinExistence type="inferred from homology"/>
<protein>
    <submittedName>
        <fullName evidence="4">Hsp20/alpha crystallin family protein</fullName>
    </submittedName>
</protein>
<dbReference type="InterPro" id="IPR008978">
    <property type="entry name" value="HSP20-like_chaperone"/>
</dbReference>
<feature type="domain" description="SHSP" evidence="3">
    <location>
        <begin position="35"/>
        <end position="146"/>
    </location>
</feature>
<dbReference type="Gene3D" id="2.60.40.790">
    <property type="match status" value="1"/>
</dbReference>
<dbReference type="Pfam" id="PF00011">
    <property type="entry name" value="HSP20"/>
    <property type="match status" value="1"/>
</dbReference>
<evidence type="ECO:0000256" key="2">
    <source>
        <dbReference type="RuleBase" id="RU003616"/>
    </source>
</evidence>
<dbReference type="EMBL" id="CP040602">
    <property type="protein sequence ID" value="QCU91066.1"/>
    <property type="molecule type" value="Genomic_DNA"/>
</dbReference>
<evidence type="ECO:0000313" key="5">
    <source>
        <dbReference type="Proteomes" id="UP000304864"/>
    </source>
</evidence>
<gene>
    <name evidence="4" type="ORF">FE785_00035</name>
</gene>
<organism evidence="4 5">
    <name type="scientific">Thiomicrorhabdus sediminis</name>
    <dbReference type="NCBI Taxonomy" id="2580412"/>
    <lineage>
        <taxon>Bacteria</taxon>
        <taxon>Pseudomonadati</taxon>
        <taxon>Pseudomonadota</taxon>
        <taxon>Gammaproteobacteria</taxon>
        <taxon>Thiotrichales</taxon>
        <taxon>Piscirickettsiaceae</taxon>
        <taxon>Thiomicrorhabdus</taxon>
    </lineage>
</organism>
<dbReference type="PROSITE" id="PS01031">
    <property type="entry name" value="SHSP"/>
    <property type="match status" value="1"/>
</dbReference>
<dbReference type="KEGG" id="thig:FE785_00035"/>
<dbReference type="InterPro" id="IPR031107">
    <property type="entry name" value="Small_HSP"/>
</dbReference>
<sequence length="146" mass="16460">MLLPSMNRFDPFKEFRDLDKRLHSMSVSLADDEGSGLVSFAPAVNTREGDYAFHVEVDLPGVKKDAIKVELKDNRLIISGERKTKDEKKAKDYYRVESQYGKFERSFTLPDGVDAENISANCEDGVLEVVIPKRERSTGSKTVKVT</sequence>
<dbReference type="AlphaFoldDB" id="A0A4P9K9E3"/>